<dbReference type="PANTHER" id="PTHR40260:SF2">
    <property type="entry name" value="BLR8190 PROTEIN"/>
    <property type="match status" value="1"/>
</dbReference>
<dbReference type="Gene3D" id="3.30.70.100">
    <property type="match status" value="1"/>
</dbReference>
<proteinExistence type="predicted"/>
<dbReference type="PANTHER" id="PTHR40260">
    <property type="entry name" value="BLR8190 PROTEIN"/>
    <property type="match status" value="1"/>
</dbReference>
<dbReference type="SUPFAM" id="SSF54909">
    <property type="entry name" value="Dimeric alpha+beta barrel"/>
    <property type="match status" value="1"/>
</dbReference>
<comment type="caution">
    <text evidence="2">The sequence shown here is derived from an EMBL/GenBank/DDBJ whole genome shotgun (WGS) entry which is preliminary data.</text>
</comment>
<dbReference type="EMBL" id="JAIRBC010000001">
    <property type="protein sequence ID" value="MCG2459267.1"/>
    <property type="molecule type" value="Genomic_DNA"/>
</dbReference>
<feature type="domain" description="EthD" evidence="1">
    <location>
        <begin position="11"/>
        <end position="89"/>
    </location>
</feature>
<dbReference type="Proteomes" id="UP001200642">
    <property type="component" value="Unassembled WGS sequence"/>
</dbReference>
<organism evidence="2 3">
    <name type="scientific">Cerina litoralis</name>
    <dbReference type="NCBI Taxonomy" id="2874477"/>
    <lineage>
        <taxon>Bacteria</taxon>
        <taxon>Pseudomonadati</taxon>
        <taxon>Bacteroidota</taxon>
        <taxon>Flavobacteriia</taxon>
        <taxon>Flavobacteriales</taxon>
        <taxon>Flavobacteriaceae</taxon>
        <taxon>Cerina</taxon>
    </lineage>
</organism>
<evidence type="ECO:0000313" key="2">
    <source>
        <dbReference type="EMBL" id="MCG2459267.1"/>
    </source>
</evidence>
<dbReference type="Pfam" id="PF07110">
    <property type="entry name" value="EthD"/>
    <property type="match status" value="1"/>
</dbReference>
<dbReference type="InterPro" id="IPR011008">
    <property type="entry name" value="Dimeric_a/b-barrel"/>
</dbReference>
<name>A0AAE3EQL6_9FLAO</name>
<keyword evidence="3" id="KW-1185">Reference proteome</keyword>
<evidence type="ECO:0000313" key="3">
    <source>
        <dbReference type="Proteomes" id="UP001200642"/>
    </source>
</evidence>
<gene>
    <name evidence="2" type="ORF">K8352_00740</name>
</gene>
<dbReference type="AlphaFoldDB" id="A0AAE3EQL6"/>
<reference evidence="2" key="1">
    <citation type="submission" date="2023-02" db="EMBL/GenBank/DDBJ databases">
        <title>Genome of Flavobacteriaceae gen. nov. sp. strain F89.</title>
        <authorList>
            <person name="Wang Y."/>
        </authorList>
    </citation>
    <scope>NUCLEOTIDE SEQUENCE</scope>
    <source>
        <strain evidence="2">F89</strain>
    </source>
</reference>
<dbReference type="GO" id="GO:0016491">
    <property type="term" value="F:oxidoreductase activity"/>
    <property type="evidence" value="ECO:0007669"/>
    <property type="project" value="InterPro"/>
</dbReference>
<dbReference type="NCBIfam" id="TIGR02118">
    <property type="entry name" value="EthD family reductase"/>
    <property type="match status" value="1"/>
</dbReference>
<sequence length="100" mass="10722">MIKLTALYGHPTDAKAFEEYYANAHMAKASKMTGYEKLELTKFTGAPDGGKPAYYRMAEFWFSSPEAMQAMMGSPEGVAVAADLANFATGGATLLVGEVE</sequence>
<dbReference type="RefSeq" id="WP_317900416.1">
    <property type="nucleotide sequence ID" value="NZ_JAIRBC010000001.1"/>
</dbReference>
<dbReference type="InterPro" id="IPR009799">
    <property type="entry name" value="EthD_dom"/>
</dbReference>
<protein>
    <submittedName>
        <fullName evidence="2">EthD family reductase</fullName>
    </submittedName>
</protein>
<evidence type="ECO:0000259" key="1">
    <source>
        <dbReference type="Pfam" id="PF07110"/>
    </source>
</evidence>
<accession>A0AAE3EQL6</accession>